<dbReference type="EMBL" id="QUSW01000001">
    <property type="protein sequence ID" value="RQP26078.1"/>
    <property type="molecule type" value="Genomic_DNA"/>
</dbReference>
<evidence type="ECO:0000313" key="4">
    <source>
        <dbReference type="EMBL" id="RQP26078.1"/>
    </source>
</evidence>
<feature type="domain" description="Type II secretion system protein GspB C-terminal" evidence="3">
    <location>
        <begin position="163"/>
        <end position="220"/>
    </location>
</feature>
<dbReference type="OrthoDB" id="5432325at2"/>
<dbReference type="RefSeq" id="WP_124538750.1">
    <property type="nucleotide sequence ID" value="NZ_QUSW01000001.1"/>
</dbReference>
<feature type="compositionally biased region" description="Low complexity" evidence="1">
    <location>
        <begin position="100"/>
        <end position="109"/>
    </location>
</feature>
<evidence type="ECO:0000256" key="1">
    <source>
        <dbReference type="SAM" id="MobiDB-lite"/>
    </source>
</evidence>
<reference evidence="4 5" key="1">
    <citation type="submission" date="2018-08" db="EMBL/GenBank/DDBJ databases">
        <authorList>
            <person name="Khan S.A."/>
            <person name="Jeon C.O."/>
            <person name="Chun B.H."/>
            <person name="Jeong S.E."/>
        </authorList>
    </citation>
    <scope>NUCLEOTIDE SEQUENCE [LARGE SCALE GENOMIC DNA]</scope>
    <source>
        <strain evidence="4 5">S-16</strain>
    </source>
</reference>
<dbReference type="InterPro" id="IPR032389">
    <property type="entry name" value="GspB_C"/>
</dbReference>
<accession>A0A3N7HUQ4</accession>
<keyword evidence="2" id="KW-0812">Transmembrane</keyword>
<comment type="caution">
    <text evidence="4">The sequence shown here is derived from an EMBL/GenBank/DDBJ whole genome shotgun (WGS) entry which is preliminary data.</text>
</comment>
<keyword evidence="5" id="KW-1185">Reference proteome</keyword>
<dbReference type="Proteomes" id="UP000267464">
    <property type="component" value="Unassembled WGS sequence"/>
</dbReference>
<gene>
    <name evidence="4" type="ORF">DZC73_03270</name>
</gene>
<protein>
    <submittedName>
        <fullName evidence="4">General secretion pathway protein</fullName>
    </submittedName>
</protein>
<evidence type="ECO:0000259" key="3">
    <source>
        <dbReference type="Pfam" id="PF16537"/>
    </source>
</evidence>
<name>A0A3N7HUQ4_9BURK</name>
<dbReference type="AlphaFoldDB" id="A0A3N7HUQ4"/>
<keyword evidence="2" id="KW-1133">Transmembrane helix</keyword>
<feature type="compositionally biased region" description="Low complexity" evidence="1">
    <location>
        <begin position="127"/>
        <end position="147"/>
    </location>
</feature>
<evidence type="ECO:0000313" key="5">
    <source>
        <dbReference type="Proteomes" id="UP000267464"/>
    </source>
</evidence>
<evidence type="ECO:0000256" key="2">
    <source>
        <dbReference type="SAM" id="Phobius"/>
    </source>
</evidence>
<keyword evidence="2" id="KW-0472">Membrane</keyword>
<sequence>MSYILDALRRADAERERGSVPSIHAQSVLPGASEAREGRGTNPMVWVVAGLSLALLASLAWQWLGREPVREPVAATEPAPAAMPVNMAPVNAGAAPDSSRVAPTPARTPTLPPVPATAQQSLPPVPAATTVQAPAAAAKPAPTASAARLPTQDELPEDLRRQIPKFAVGGSIYSESAASRFIILNGQIFHENDKVLPDLVLEQIKLKSAVLRFRNQRFTISF</sequence>
<organism evidence="4 5">
    <name type="scientific">Piscinibacter terrae</name>
    <dbReference type="NCBI Taxonomy" id="2496871"/>
    <lineage>
        <taxon>Bacteria</taxon>
        <taxon>Pseudomonadati</taxon>
        <taxon>Pseudomonadota</taxon>
        <taxon>Betaproteobacteria</taxon>
        <taxon>Burkholderiales</taxon>
        <taxon>Sphaerotilaceae</taxon>
        <taxon>Piscinibacter</taxon>
    </lineage>
</organism>
<feature type="region of interest" description="Disordered" evidence="1">
    <location>
        <begin position="15"/>
        <end position="37"/>
    </location>
</feature>
<dbReference type="GO" id="GO:0015627">
    <property type="term" value="C:type II protein secretion system complex"/>
    <property type="evidence" value="ECO:0007669"/>
    <property type="project" value="InterPro"/>
</dbReference>
<dbReference type="Pfam" id="PF16537">
    <property type="entry name" value="T2SSB"/>
    <property type="match status" value="1"/>
</dbReference>
<reference evidence="4 5" key="2">
    <citation type="submission" date="2018-12" db="EMBL/GenBank/DDBJ databases">
        <title>Rhizobacter gummiphilus sp. nov., a rubber-degrading bacterium isolated from the soil of a botanical garden in Japan.</title>
        <authorList>
            <person name="Shunsuke S.S."/>
        </authorList>
    </citation>
    <scope>NUCLEOTIDE SEQUENCE [LARGE SCALE GENOMIC DNA]</scope>
    <source>
        <strain evidence="4 5">S-16</strain>
    </source>
</reference>
<proteinExistence type="predicted"/>
<feature type="transmembrane region" description="Helical" evidence="2">
    <location>
        <begin position="44"/>
        <end position="64"/>
    </location>
</feature>
<feature type="region of interest" description="Disordered" evidence="1">
    <location>
        <begin position="88"/>
        <end position="158"/>
    </location>
</feature>